<feature type="domain" description="HTH araC/xylS-type" evidence="6">
    <location>
        <begin position="15"/>
        <end position="114"/>
    </location>
</feature>
<dbReference type="InterPro" id="IPR019734">
    <property type="entry name" value="TPR_rpt"/>
</dbReference>
<accession>A0A1I6QTG5</accession>
<dbReference type="SUPFAM" id="SSF81901">
    <property type="entry name" value="HCP-like"/>
    <property type="match status" value="1"/>
</dbReference>
<keyword evidence="5" id="KW-1133">Transmembrane helix</keyword>
<dbReference type="GO" id="GO:0043565">
    <property type="term" value="F:sequence-specific DNA binding"/>
    <property type="evidence" value="ECO:0007669"/>
    <property type="project" value="InterPro"/>
</dbReference>
<dbReference type="Gene3D" id="1.10.10.60">
    <property type="entry name" value="Homeodomain-like"/>
    <property type="match status" value="1"/>
</dbReference>
<dbReference type="SUPFAM" id="SSF46689">
    <property type="entry name" value="Homeodomain-like"/>
    <property type="match status" value="1"/>
</dbReference>
<dbReference type="PANTHER" id="PTHR43280">
    <property type="entry name" value="ARAC-FAMILY TRANSCRIPTIONAL REGULATOR"/>
    <property type="match status" value="1"/>
</dbReference>
<dbReference type="Pfam" id="PF12833">
    <property type="entry name" value="HTH_18"/>
    <property type="match status" value="1"/>
</dbReference>
<evidence type="ECO:0000259" key="6">
    <source>
        <dbReference type="PROSITE" id="PS01124"/>
    </source>
</evidence>
<dbReference type="AlphaFoldDB" id="A0A1I6QTG5"/>
<keyword evidence="4" id="KW-0802">TPR repeat</keyword>
<organism evidence="7 8">
    <name type="scientific">Zhouia amylolytica</name>
    <dbReference type="NCBI Taxonomy" id="376730"/>
    <lineage>
        <taxon>Bacteria</taxon>
        <taxon>Pseudomonadati</taxon>
        <taxon>Bacteroidota</taxon>
        <taxon>Flavobacteriia</taxon>
        <taxon>Flavobacteriales</taxon>
        <taxon>Flavobacteriaceae</taxon>
        <taxon>Zhouia</taxon>
    </lineage>
</organism>
<evidence type="ECO:0000256" key="2">
    <source>
        <dbReference type="ARBA" id="ARBA00023125"/>
    </source>
</evidence>
<dbReference type="Gene3D" id="3.40.50.10070">
    <property type="entry name" value="TolB, N-terminal domain"/>
    <property type="match status" value="1"/>
</dbReference>
<dbReference type="InterPro" id="IPR018060">
    <property type="entry name" value="HTH_AraC"/>
</dbReference>
<sequence length="630" mass="72354">MYKSAYDMGHEDLLQKLRQIVLANLDNENFGVSQLSEHIGMSRSNLFRKLKQLTGKSISCFIREIRLEKSLELLLNSSDTASEIAYKVGFNSPSYFHKCFYKYYGFHPAEAKDQSADILYKRIKSQKVVKTGRPWIIPRIVYPVVILLIIIFGVGYTLLNTDNTQSSTGEIELEKSIAILPFQNLSSDASNQYFVDGLVDDLINRLSKVEGISVISSTSSDMYRERGTKTVPQIAGELGVAYLIEGSVQRDANNIRINVQLNDAKNDEQVWSHIYDRELNDIFSTQTEIAMMVTSAMHLVLTPEQTKELSSSGTMNLKALEHYQLGRFHHDKMTTESLGKGISYFKEAIEEDSTFARAYIGLADAYSMLPAEPYVPNVKLKRELALKALSLDKSLGEAYAILAECYEAEKNWKAAATEYMKAINLEPNNPRILRPYSQFSYLTRKKQDARVYIDRAIKYDPLSFLNHHFSAFIYANEEQYEKAMEELIICEELNKNQPWMLLGKSHINHYFGNDHEAVVALKAYAKVAFGADYSKEIDSIYAISGYKALLEWQIPKTNFPQYQSELYAALENEEMAIRTLEKALDENLLNNYFVYRPCYKEYVNNPRFKAIVKKKKLYKFYYDKDGNYIQ</sequence>
<dbReference type="PROSITE" id="PS01124">
    <property type="entry name" value="HTH_ARAC_FAMILY_2"/>
    <property type="match status" value="1"/>
</dbReference>
<evidence type="ECO:0000313" key="8">
    <source>
        <dbReference type="Proteomes" id="UP000183209"/>
    </source>
</evidence>
<keyword evidence="5" id="KW-0812">Transmembrane</keyword>
<gene>
    <name evidence="7" type="ORF">SAMN04487906_0854</name>
</gene>
<dbReference type="Proteomes" id="UP000183209">
    <property type="component" value="Unassembled WGS sequence"/>
</dbReference>
<feature type="transmembrane region" description="Helical" evidence="5">
    <location>
        <begin position="140"/>
        <end position="159"/>
    </location>
</feature>
<evidence type="ECO:0000256" key="4">
    <source>
        <dbReference type="PROSITE-ProRule" id="PRU00339"/>
    </source>
</evidence>
<evidence type="ECO:0000256" key="1">
    <source>
        <dbReference type="ARBA" id="ARBA00023015"/>
    </source>
</evidence>
<dbReference type="SMART" id="SM00028">
    <property type="entry name" value="TPR"/>
    <property type="match status" value="1"/>
</dbReference>
<dbReference type="RefSeq" id="WP_074977156.1">
    <property type="nucleotide sequence ID" value="NZ_FPAG01000002.1"/>
</dbReference>
<dbReference type="PROSITE" id="PS50005">
    <property type="entry name" value="TPR"/>
    <property type="match status" value="1"/>
</dbReference>
<evidence type="ECO:0000256" key="5">
    <source>
        <dbReference type="SAM" id="Phobius"/>
    </source>
</evidence>
<keyword evidence="5" id="KW-0472">Membrane</keyword>
<dbReference type="Gene3D" id="1.25.40.10">
    <property type="entry name" value="Tetratricopeptide repeat domain"/>
    <property type="match status" value="1"/>
</dbReference>
<dbReference type="OrthoDB" id="9779074at2"/>
<feature type="repeat" description="TPR" evidence="4">
    <location>
        <begin position="396"/>
        <end position="429"/>
    </location>
</feature>
<evidence type="ECO:0000313" key="7">
    <source>
        <dbReference type="EMBL" id="SFS55680.1"/>
    </source>
</evidence>
<reference evidence="7 8" key="1">
    <citation type="submission" date="2016-10" db="EMBL/GenBank/DDBJ databases">
        <authorList>
            <person name="de Groot N.N."/>
        </authorList>
    </citation>
    <scope>NUCLEOTIDE SEQUENCE [LARGE SCALE GENOMIC DNA]</scope>
    <source>
        <strain evidence="7 8">CGMCC 1.6114</strain>
    </source>
</reference>
<dbReference type="EMBL" id="FPAG01000002">
    <property type="protein sequence ID" value="SFS55680.1"/>
    <property type="molecule type" value="Genomic_DNA"/>
</dbReference>
<protein>
    <submittedName>
        <fullName evidence="7">TolB amino-terminal domain-containing protein</fullName>
    </submittedName>
</protein>
<dbReference type="InterPro" id="IPR011990">
    <property type="entry name" value="TPR-like_helical_dom_sf"/>
</dbReference>
<dbReference type="SMART" id="SM00342">
    <property type="entry name" value="HTH_ARAC"/>
    <property type="match status" value="1"/>
</dbReference>
<dbReference type="InterPro" id="IPR009057">
    <property type="entry name" value="Homeodomain-like_sf"/>
</dbReference>
<dbReference type="GO" id="GO:0003700">
    <property type="term" value="F:DNA-binding transcription factor activity"/>
    <property type="evidence" value="ECO:0007669"/>
    <property type="project" value="InterPro"/>
</dbReference>
<proteinExistence type="predicted"/>
<evidence type="ECO:0000256" key="3">
    <source>
        <dbReference type="ARBA" id="ARBA00023163"/>
    </source>
</evidence>
<name>A0A1I6QTG5_9FLAO</name>
<keyword evidence="2" id="KW-0238">DNA-binding</keyword>
<keyword evidence="1" id="KW-0805">Transcription regulation</keyword>
<dbReference type="PANTHER" id="PTHR43280:SF2">
    <property type="entry name" value="HTH-TYPE TRANSCRIPTIONAL REGULATOR EXSA"/>
    <property type="match status" value="1"/>
</dbReference>
<keyword evidence="3" id="KW-0804">Transcription</keyword>